<accession>A0A6B9XMH7</accession>
<dbReference type="SUPFAM" id="SSF81383">
    <property type="entry name" value="F-box domain"/>
    <property type="match status" value="1"/>
</dbReference>
<keyword evidence="3" id="KW-1185">Reference proteome</keyword>
<reference evidence="2" key="1">
    <citation type="journal article" date="2020" name="Arch. Virol.">
        <title>Complete genome sequence and analysis of a novel lymphocystivirus detected in whitemouth croaker (Micropogonias furnieri): lymphocystis disease virus 4.</title>
        <authorList>
            <person name="Doszpoly A."/>
            <person name="Kajan G.L."/>
            <person name="Puentes R."/>
            <person name="Perretta A."/>
        </authorList>
    </citation>
    <scope>NUCLEOTIDE SEQUENCE</scope>
    <source>
        <strain evidence="2">LCDV-WC</strain>
    </source>
</reference>
<dbReference type="EMBL" id="MN803438">
    <property type="protein sequence ID" value="QHR78493.1"/>
    <property type="molecule type" value="Genomic_DNA"/>
</dbReference>
<evidence type="ECO:0000313" key="2">
    <source>
        <dbReference type="EMBL" id="QHR78493.1"/>
    </source>
</evidence>
<feature type="domain" description="F-box" evidence="1">
    <location>
        <begin position="22"/>
        <end position="70"/>
    </location>
</feature>
<name>A0A6B9XMH7_9VIRU</name>
<dbReference type="PROSITE" id="PS50181">
    <property type="entry name" value="FBOX"/>
    <property type="match status" value="1"/>
</dbReference>
<dbReference type="KEGG" id="vg:65103216"/>
<sequence length="289" mass="34800">MYKFIQDKSFLKKPDSTEEIEPYRISILPIEVRFKILSFLPPLKLIDLQLDNKTYWEIKRIYDPKPWNPLINWSLLLNTFEYMEINGCLYVYDLTDLKRHCRLSRYCEGFVGKLIVKNYYPFKGYFKAELESHFQKIDLKFVPDYWSSTKTIPPFKNHPSANRFYKIYALLAKENYKFVNRALIKDYENHLSDLETVDEWKLIPCQVVTSVYEEIYKECLFKADRTYYVQPFVMFSNKFLNVETDDLEFIDKTYRSSEFITWKIIKDKKPIGIAVFCQVRKNCLTFKTS</sequence>
<protein>
    <recommendedName>
        <fullName evidence="1">F-box domain-containing protein</fullName>
    </recommendedName>
</protein>
<dbReference type="InterPro" id="IPR001810">
    <property type="entry name" value="F-box_dom"/>
</dbReference>
<proteinExistence type="predicted"/>
<evidence type="ECO:0000313" key="3">
    <source>
        <dbReference type="Proteomes" id="UP000678193"/>
    </source>
</evidence>
<dbReference type="GeneID" id="65103216"/>
<evidence type="ECO:0000259" key="1">
    <source>
        <dbReference type="PROSITE" id="PS50181"/>
    </source>
</evidence>
<dbReference type="InterPro" id="IPR036047">
    <property type="entry name" value="F-box-like_dom_sf"/>
</dbReference>
<dbReference type="RefSeq" id="YP_010087883.1">
    <property type="nucleotide sequence ID" value="NC_055603.1"/>
</dbReference>
<dbReference type="Proteomes" id="UP000678193">
    <property type="component" value="Segment"/>
</dbReference>
<organism evidence="2 3">
    <name type="scientific">Lymphocystis disease virus 4</name>
    <dbReference type="NCBI Taxonomy" id="2704413"/>
    <lineage>
        <taxon>Viruses</taxon>
        <taxon>Varidnaviria</taxon>
        <taxon>Bamfordvirae</taxon>
        <taxon>Nucleocytoviricota</taxon>
        <taxon>Megaviricetes</taxon>
        <taxon>Pimascovirales</taxon>
        <taxon>Pimascovirales incertae sedis</taxon>
        <taxon>Iridoviridae</taxon>
        <taxon>Alphairidovirinae</taxon>
        <taxon>Lymphocystivirus</taxon>
        <taxon>Lymphocystivirus micropogonias1</taxon>
    </lineage>
</organism>